<dbReference type="PANTHER" id="PTHR31272:SF6">
    <property type="entry name" value="CYTOCHROME C-TYPE BIOGENESIS CCDA-LIKE CHLOROPLASTIC PROTEIN"/>
    <property type="match status" value="1"/>
</dbReference>
<sequence>MFDQFFITINSWMMGHLGFAIIGSFLWGLISVLLSPCHLASIPLMIGYVAGQHKLVEGKEAVGYAGLFSLGLFISIGIVGSLCWVLGRILGDVSPYFFIPVGVLFVILGLDLMGVSACRLPSFSKGKLFLRGYIGALVLGLSYGIISGACTFGFIAPILAIISVQQQVMHGIILLFVFALGHCLPIAIAGSSVALAQRLLSSKSMQVATTWGRKLAGVLVVGVGIYVILTPFFA</sequence>
<dbReference type="GO" id="GO:0017004">
    <property type="term" value="P:cytochrome complex assembly"/>
    <property type="evidence" value="ECO:0007669"/>
    <property type="project" value="UniProtKB-KW"/>
</dbReference>
<feature type="transmembrane region" description="Helical" evidence="7">
    <location>
        <begin position="61"/>
        <end position="87"/>
    </location>
</feature>
<feature type="domain" description="Cytochrome C biogenesis protein transmembrane" evidence="8">
    <location>
        <begin position="21"/>
        <end position="226"/>
    </location>
</feature>
<feature type="transmembrane region" description="Helical" evidence="7">
    <location>
        <begin position="215"/>
        <end position="233"/>
    </location>
</feature>
<evidence type="ECO:0000256" key="7">
    <source>
        <dbReference type="SAM" id="Phobius"/>
    </source>
</evidence>
<keyword evidence="10" id="KW-1185">Reference proteome</keyword>
<feature type="transmembrane region" description="Helical" evidence="7">
    <location>
        <begin position="168"/>
        <end position="195"/>
    </location>
</feature>
<keyword evidence="4" id="KW-0201">Cytochrome c-type biogenesis</keyword>
<dbReference type="PANTHER" id="PTHR31272">
    <property type="entry name" value="CYTOCHROME C-TYPE BIOGENESIS PROTEIN HI_1454-RELATED"/>
    <property type="match status" value="1"/>
</dbReference>
<evidence type="ECO:0000256" key="2">
    <source>
        <dbReference type="ARBA" id="ARBA00006143"/>
    </source>
</evidence>
<evidence type="ECO:0000256" key="6">
    <source>
        <dbReference type="ARBA" id="ARBA00023136"/>
    </source>
</evidence>
<protein>
    <submittedName>
        <fullName evidence="9">Cytochrome c-type biogenesis protein</fullName>
    </submittedName>
</protein>
<dbReference type="OrthoDB" id="9809733at2"/>
<dbReference type="Pfam" id="PF02683">
    <property type="entry name" value="DsbD_TM"/>
    <property type="match status" value="1"/>
</dbReference>
<evidence type="ECO:0000259" key="8">
    <source>
        <dbReference type="Pfam" id="PF02683"/>
    </source>
</evidence>
<reference evidence="9 10" key="1">
    <citation type="submission" date="2016-12" db="EMBL/GenBank/DDBJ databases">
        <authorList>
            <person name="Song W.-J."/>
            <person name="Kurnit D.M."/>
        </authorList>
    </citation>
    <scope>NUCLEOTIDE SEQUENCE [LARGE SCALE GENOMIC DNA]</scope>
    <source>
        <strain evidence="9 10">DSM 11393</strain>
    </source>
</reference>
<evidence type="ECO:0000313" key="10">
    <source>
        <dbReference type="Proteomes" id="UP000186469"/>
    </source>
</evidence>
<dbReference type="RefSeq" id="WP_072697189.1">
    <property type="nucleotide sequence ID" value="NZ_FRDI01000006.1"/>
</dbReference>
<feature type="transmembrane region" description="Helical" evidence="7">
    <location>
        <begin position="133"/>
        <end position="162"/>
    </location>
</feature>
<evidence type="ECO:0000256" key="3">
    <source>
        <dbReference type="ARBA" id="ARBA00022692"/>
    </source>
</evidence>
<keyword evidence="5 7" id="KW-1133">Transmembrane helix</keyword>
<dbReference type="EMBL" id="FRDI01000006">
    <property type="protein sequence ID" value="SHN65209.1"/>
    <property type="molecule type" value="Genomic_DNA"/>
</dbReference>
<gene>
    <name evidence="9" type="ORF">SAMN02745728_01502</name>
</gene>
<evidence type="ECO:0000256" key="1">
    <source>
        <dbReference type="ARBA" id="ARBA00004141"/>
    </source>
</evidence>
<proteinExistence type="inferred from homology"/>
<comment type="subcellular location">
    <subcellularLocation>
        <location evidence="1">Membrane</location>
        <topology evidence="1">Multi-pass membrane protein</topology>
    </subcellularLocation>
</comment>
<dbReference type="Proteomes" id="UP000186469">
    <property type="component" value="Unassembled WGS sequence"/>
</dbReference>
<dbReference type="AlphaFoldDB" id="A0A1M7T3D5"/>
<feature type="transmembrane region" description="Helical" evidence="7">
    <location>
        <begin position="20"/>
        <end position="49"/>
    </location>
</feature>
<dbReference type="GO" id="GO:0016020">
    <property type="term" value="C:membrane"/>
    <property type="evidence" value="ECO:0007669"/>
    <property type="project" value="UniProtKB-SubCell"/>
</dbReference>
<evidence type="ECO:0000313" key="9">
    <source>
        <dbReference type="EMBL" id="SHN65209.1"/>
    </source>
</evidence>
<dbReference type="InterPro" id="IPR051790">
    <property type="entry name" value="Cytochrome_c-biogenesis_DsbD"/>
</dbReference>
<dbReference type="InterPro" id="IPR003834">
    <property type="entry name" value="Cyt_c_assmbl_TM_dom"/>
</dbReference>
<feature type="transmembrane region" description="Helical" evidence="7">
    <location>
        <begin position="93"/>
        <end position="112"/>
    </location>
</feature>
<organism evidence="9 10">
    <name type="scientific">Desulfovibrio litoralis DSM 11393</name>
    <dbReference type="NCBI Taxonomy" id="1121455"/>
    <lineage>
        <taxon>Bacteria</taxon>
        <taxon>Pseudomonadati</taxon>
        <taxon>Thermodesulfobacteriota</taxon>
        <taxon>Desulfovibrionia</taxon>
        <taxon>Desulfovibrionales</taxon>
        <taxon>Desulfovibrionaceae</taxon>
        <taxon>Desulfovibrio</taxon>
    </lineage>
</organism>
<comment type="similarity">
    <text evidence="2">Belongs to the DsbD family.</text>
</comment>
<keyword evidence="3 7" id="KW-0812">Transmembrane</keyword>
<keyword evidence="6 7" id="KW-0472">Membrane</keyword>
<accession>A0A1M7T3D5</accession>
<dbReference type="STRING" id="1121455.SAMN02745728_01502"/>
<evidence type="ECO:0000256" key="5">
    <source>
        <dbReference type="ARBA" id="ARBA00022989"/>
    </source>
</evidence>
<name>A0A1M7T3D5_9BACT</name>
<evidence type="ECO:0000256" key="4">
    <source>
        <dbReference type="ARBA" id="ARBA00022748"/>
    </source>
</evidence>